<dbReference type="EMBL" id="JAEQMY010000007">
    <property type="protein sequence ID" value="MBL0403716.1"/>
    <property type="molecule type" value="Genomic_DNA"/>
</dbReference>
<keyword evidence="1" id="KW-0812">Transmembrane</keyword>
<accession>A0A936Z6G5</accession>
<feature type="transmembrane region" description="Helical" evidence="1">
    <location>
        <begin position="12"/>
        <end position="33"/>
    </location>
</feature>
<evidence type="ECO:0000313" key="2">
    <source>
        <dbReference type="EMBL" id="MBL0403716.1"/>
    </source>
</evidence>
<comment type="caution">
    <text evidence="2">The sequence shown here is derived from an EMBL/GenBank/DDBJ whole genome shotgun (WGS) entry which is preliminary data.</text>
</comment>
<evidence type="ECO:0000256" key="1">
    <source>
        <dbReference type="SAM" id="Phobius"/>
    </source>
</evidence>
<evidence type="ECO:0000313" key="3">
    <source>
        <dbReference type="Proteomes" id="UP000605848"/>
    </source>
</evidence>
<dbReference type="Proteomes" id="UP000605848">
    <property type="component" value="Unassembled WGS sequence"/>
</dbReference>
<reference evidence="2" key="1">
    <citation type="submission" date="2021-01" db="EMBL/GenBank/DDBJ databases">
        <title>Microvirga sp.</title>
        <authorList>
            <person name="Kim M.K."/>
        </authorList>
    </citation>
    <scope>NUCLEOTIDE SEQUENCE</scope>
    <source>
        <strain evidence="2">5420S-16</strain>
    </source>
</reference>
<keyword evidence="1" id="KW-0472">Membrane</keyword>
<keyword evidence="1" id="KW-1133">Transmembrane helix</keyword>
<protein>
    <submittedName>
        <fullName evidence="2">Uncharacterized protein</fullName>
    </submittedName>
</protein>
<gene>
    <name evidence="2" type="ORF">JKG68_07050</name>
</gene>
<keyword evidence="3" id="KW-1185">Reference proteome</keyword>
<dbReference type="AlphaFoldDB" id="A0A936Z6G5"/>
<sequence>MQQDSRTTKLAMIVIFMGLVFALAGLLFVMIAYGHGGGSGPGGLPTGPR</sequence>
<name>A0A936Z6G5_9HYPH</name>
<dbReference type="RefSeq" id="WP_202057382.1">
    <property type="nucleotide sequence ID" value="NZ_JAEQMY010000007.1"/>
</dbReference>
<organism evidence="2 3">
    <name type="scientific">Microvirga aerilata</name>
    <dbReference type="NCBI Taxonomy" id="670292"/>
    <lineage>
        <taxon>Bacteria</taxon>
        <taxon>Pseudomonadati</taxon>
        <taxon>Pseudomonadota</taxon>
        <taxon>Alphaproteobacteria</taxon>
        <taxon>Hyphomicrobiales</taxon>
        <taxon>Methylobacteriaceae</taxon>
        <taxon>Microvirga</taxon>
    </lineage>
</organism>
<proteinExistence type="predicted"/>